<dbReference type="InterPro" id="IPR001394">
    <property type="entry name" value="Peptidase_C19_UCH"/>
</dbReference>
<dbReference type="GO" id="GO:0016579">
    <property type="term" value="P:protein deubiquitination"/>
    <property type="evidence" value="ECO:0007669"/>
    <property type="project" value="InterPro"/>
</dbReference>
<dbReference type="PANTHER" id="PTHR21646">
    <property type="entry name" value="UBIQUITIN CARBOXYL-TERMINAL HYDROLASE"/>
    <property type="match status" value="1"/>
</dbReference>
<keyword evidence="3 6" id="KW-0378">Hydrolase</keyword>
<dbReference type="AlphaFoldDB" id="V9KUY0"/>
<sequence>EVFLVPWDPRKKPVQYRVVVPKAGKVHDLYLALAQLSGASPDKLIAADVFNHRFYKLFQPSDLLGSILDRDDIFVFEVTGGGEEEEDEEGEAVLPIYFREKSSREYGSSPFGHPLLLSIPRDRLSWDSLYQLLLHRLSRYVSSPDSEEEEEEETEEEDEEDEEVREEGEKEVYRTRANGLGGGDNCPVAPGPSSSGEQEVGEAASSSRVTGETESEGETGSGGRAPQSRTRRPLFTFQTVNANGTTECGNGNREEGVVPVSSQLYIAIDWDPKMKKKYYNEVEAEKYVKDRSMSSMPKRVTVRLKECISLFTTRETLEEENPWYCPACRKHQLATKKFDLWSLPEVLIIHLKRFSYTRFWREKLDTLVDFPLRDLDLSDFIINSDASISKYDLIAVSNHYGGLRDGHYTTIARNKDDRQWYYFDDSKVTFASEEHVVSSAAYVLFYQRQDRARQATPGPSAACPGPSSEPGGRSVEEIMELD</sequence>
<dbReference type="PROSITE" id="PS50235">
    <property type="entry name" value="USP_3"/>
    <property type="match status" value="1"/>
</dbReference>
<accession>V9KUY0</accession>
<feature type="compositionally biased region" description="Low complexity" evidence="4">
    <location>
        <begin position="455"/>
        <end position="472"/>
    </location>
</feature>
<evidence type="ECO:0000256" key="2">
    <source>
        <dbReference type="ARBA" id="ARBA00012759"/>
    </source>
</evidence>
<dbReference type="CDD" id="cd02674">
    <property type="entry name" value="Peptidase_C19R"/>
    <property type="match status" value="1"/>
</dbReference>
<dbReference type="GO" id="GO:0004843">
    <property type="term" value="F:cysteine-type deubiquitinase activity"/>
    <property type="evidence" value="ECO:0007669"/>
    <property type="project" value="UniProtKB-EC"/>
</dbReference>
<evidence type="ECO:0000256" key="3">
    <source>
        <dbReference type="ARBA" id="ARBA00022801"/>
    </source>
</evidence>
<reference evidence="6" key="1">
    <citation type="journal article" date="2014" name="Nature">
        <title>Elephant shark genome provides unique insights into gnathostome evolution.</title>
        <authorList>
            <consortium name="International Elephant Shark Genome Sequencing Consortium"/>
            <person name="Venkatesh B."/>
            <person name="Lee A.P."/>
            <person name="Ravi V."/>
            <person name="Maurya A.K."/>
            <person name="Lian M.M."/>
            <person name="Swann J.B."/>
            <person name="Ohta Y."/>
            <person name="Flajnik M.F."/>
            <person name="Sutoh Y."/>
            <person name="Kasahara M."/>
            <person name="Hoon S."/>
            <person name="Gangu V."/>
            <person name="Roy S.W."/>
            <person name="Irimia M."/>
            <person name="Korzh V."/>
            <person name="Kondrychyn I."/>
            <person name="Lim Z.W."/>
            <person name="Tay B.H."/>
            <person name="Tohari S."/>
            <person name="Kong K.W."/>
            <person name="Ho S."/>
            <person name="Lorente-Galdos B."/>
            <person name="Quilez J."/>
            <person name="Marques-Bonet T."/>
            <person name="Raney B.J."/>
            <person name="Ingham P.W."/>
            <person name="Tay A."/>
            <person name="Hillier L.W."/>
            <person name="Minx P."/>
            <person name="Boehm T."/>
            <person name="Wilson R.K."/>
            <person name="Brenner S."/>
            <person name="Warren W.C."/>
        </authorList>
    </citation>
    <scope>NUCLEOTIDE SEQUENCE</scope>
    <source>
        <tissue evidence="6">Intestine</tissue>
    </source>
</reference>
<evidence type="ECO:0000259" key="5">
    <source>
        <dbReference type="PROSITE" id="PS50235"/>
    </source>
</evidence>
<feature type="compositionally biased region" description="Acidic residues" evidence="4">
    <location>
        <begin position="145"/>
        <end position="166"/>
    </location>
</feature>
<dbReference type="GO" id="GO:0005634">
    <property type="term" value="C:nucleus"/>
    <property type="evidence" value="ECO:0007669"/>
    <property type="project" value="TreeGrafter"/>
</dbReference>
<proteinExistence type="evidence at transcript level"/>
<feature type="domain" description="USP" evidence="5">
    <location>
        <begin position="1"/>
        <end position="449"/>
    </location>
</feature>
<feature type="region of interest" description="Disordered" evidence="4">
    <location>
        <begin position="141"/>
        <end position="233"/>
    </location>
</feature>
<evidence type="ECO:0000256" key="1">
    <source>
        <dbReference type="ARBA" id="ARBA00000707"/>
    </source>
</evidence>
<protein>
    <recommendedName>
        <fullName evidence="2">ubiquitinyl hydrolase 1</fullName>
        <ecNumber evidence="2">3.4.19.12</ecNumber>
    </recommendedName>
</protein>
<dbReference type="EC" id="3.4.19.12" evidence="2"/>
<feature type="region of interest" description="Disordered" evidence="4">
    <location>
        <begin position="455"/>
        <end position="482"/>
    </location>
</feature>
<organism evidence="6">
    <name type="scientific">Callorhinchus milii</name>
    <name type="common">Ghost shark</name>
    <dbReference type="NCBI Taxonomy" id="7868"/>
    <lineage>
        <taxon>Eukaryota</taxon>
        <taxon>Metazoa</taxon>
        <taxon>Chordata</taxon>
        <taxon>Craniata</taxon>
        <taxon>Vertebrata</taxon>
        <taxon>Chondrichthyes</taxon>
        <taxon>Holocephali</taxon>
        <taxon>Chimaeriformes</taxon>
        <taxon>Callorhinchidae</taxon>
        <taxon>Callorhinchus</taxon>
    </lineage>
</organism>
<dbReference type="Pfam" id="PF00443">
    <property type="entry name" value="UCH"/>
    <property type="match status" value="1"/>
</dbReference>
<dbReference type="PROSITE" id="PS00973">
    <property type="entry name" value="USP_2"/>
    <property type="match status" value="1"/>
</dbReference>
<evidence type="ECO:0000313" key="6">
    <source>
        <dbReference type="EMBL" id="AFP02794.1"/>
    </source>
</evidence>
<dbReference type="InterPro" id="IPR018200">
    <property type="entry name" value="USP_CS"/>
</dbReference>
<dbReference type="PANTHER" id="PTHR21646:SF29">
    <property type="entry name" value="UBIQUITIN CARBOXYL-TERMINAL HYDROLASE 11"/>
    <property type="match status" value="1"/>
</dbReference>
<dbReference type="SUPFAM" id="SSF54001">
    <property type="entry name" value="Cysteine proteinases"/>
    <property type="match status" value="1"/>
</dbReference>
<evidence type="ECO:0000256" key="4">
    <source>
        <dbReference type="SAM" id="MobiDB-lite"/>
    </source>
</evidence>
<dbReference type="InterPro" id="IPR028889">
    <property type="entry name" value="USP"/>
</dbReference>
<feature type="non-terminal residue" evidence="6">
    <location>
        <position position="1"/>
    </location>
</feature>
<name>V9KUY0_CALMI</name>
<dbReference type="Gene3D" id="3.90.70.10">
    <property type="entry name" value="Cysteine proteinases"/>
    <property type="match status" value="1"/>
</dbReference>
<dbReference type="InterPro" id="IPR038765">
    <property type="entry name" value="Papain-like_cys_pep_sf"/>
</dbReference>
<dbReference type="EMBL" id="JW870276">
    <property type="protein sequence ID" value="AFP02794.1"/>
    <property type="molecule type" value="mRNA"/>
</dbReference>
<comment type="catalytic activity">
    <reaction evidence="1">
        <text>Thiol-dependent hydrolysis of ester, thioester, amide, peptide and isopeptide bonds formed by the C-terminal Gly of ubiquitin (a 76-residue protein attached to proteins as an intracellular targeting signal).</text>
        <dbReference type="EC" id="3.4.19.12"/>
    </reaction>
</comment>
<dbReference type="InterPro" id="IPR050185">
    <property type="entry name" value="Ub_carboxyl-term_hydrolase"/>
</dbReference>